<gene>
    <name evidence="3" type="ORF">CKO31_15230</name>
</gene>
<sequence length="274" mass="29406">MTWNPARYHAWYESPRGVWMGARERRLLLDLLAPAPTTSVLDVGCGTGYFSSVLADAGLRVTGLDPDAAALNFALRRDPRITGVRGDAEALPFADTAFNAAVAMTSLCFCGRPEQALSELWRVSREAVVLGLLHRRSLLYWQKAGRGSYQGARWDQLSEVRAWAQSLDPRPVQIEARSALLLPSAGPLARWAERLSGIGQHSERLPLGGFLAVCLRRPAGEWHSLGAGAGAGAGAGQARTPGLRAGPLSAPIDTDRSGPSDGWGRADSHFESLT</sequence>
<dbReference type="Proteomes" id="UP000748752">
    <property type="component" value="Unassembled WGS sequence"/>
</dbReference>
<reference evidence="3 4" key="1">
    <citation type="journal article" date="2020" name="Microorganisms">
        <title>Osmotic Adaptation and Compatible Solute Biosynthesis of Phototrophic Bacteria as Revealed from Genome Analyses.</title>
        <authorList>
            <person name="Imhoff J.F."/>
            <person name="Rahn T."/>
            <person name="Kunzel S."/>
            <person name="Keller A."/>
            <person name="Neulinger S.C."/>
        </authorList>
    </citation>
    <scope>NUCLEOTIDE SEQUENCE [LARGE SCALE GENOMIC DNA]</scope>
    <source>
        <strain evidence="3 4">DSM 6210</strain>
    </source>
</reference>
<keyword evidence="4" id="KW-1185">Reference proteome</keyword>
<dbReference type="Gene3D" id="3.40.50.150">
    <property type="entry name" value="Vaccinia Virus protein VP39"/>
    <property type="match status" value="1"/>
</dbReference>
<dbReference type="InterPro" id="IPR013216">
    <property type="entry name" value="Methyltransf_11"/>
</dbReference>
<feature type="domain" description="Methyltransferase type 11" evidence="2">
    <location>
        <begin position="41"/>
        <end position="125"/>
    </location>
</feature>
<dbReference type="SUPFAM" id="SSF53335">
    <property type="entry name" value="S-adenosyl-L-methionine-dependent methyltransferases"/>
    <property type="match status" value="1"/>
</dbReference>
<dbReference type="InterPro" id="IPR029063">
    <property type="entry name" value="SAM-dependent_MTases_sf"/>
</dbReference>
<evidence type="ECO:0000313" key="4">
    <source>
        <dbReference type="Proteomes" id="UP000748752"/>
    </source>
</evidence>
<dbReference type="PANTHER" id="PTHR43591:SF24">
    <property type="entry name" value="2-METHOXY-6-POLYPRENYL-1,4-BENZOQUINOL METHYLASE, MITOCHONDRIAL"/>
    <property type="match status" value="1"/>
</dbReference>
<protein>
    <recommendedName>
        <fullName evidence="2">Methyltransferase type 11 domain-containing protein</fullName>
    </recommendedName>
</protein>
<evidence type="ECO:0000259" key="2">
    <source>
        <dbReference type="Pfam" id="PF08241"/>
    </source>
</evidence>
<dbReference type="Pfam" id="PF08241">
    <property type="entry name" value="Methyltransf_11"/>
    <property type="match status" value="1"/>
</dbReference>
<evidence type="ECO:0000256" key="1">
    <source>
        <dbReference type="SAM" id="MobiDB-lite"/>
    </source>
</evidence>
<comment type="caution">
    <text evidence="3">The sequence shown here is derived from an EMBL/GenBank/DDBJ whole genome shotgun (WGS) entry which is preliminary data.</text>
</comment>
<evidence type="ECO:0000313" key="3">
    <source>
        <dbReference type="EMBL" id="MBK1632066.1"/>
    </source>
</evidence>
<dbReference type="PANTHER" id="PTHR43591">
    <property type="entry name" value="METHYLTRANSFERASE"/>
    <property type="match status" value="1"/>
</dbReference>
<feature type="region of interest" description="Disordered" evidence="1">
    <location>
        <begin position="230"/>
        <end position="274"/>
    </location>
</feature>
<name>A0ABS1CL53_9GAMM</name>
<proteinExistence type="predicted"/>
<organism evidence="3 4">
    <name type="scientific">Thiohalocapsa halophila</name>
    <dbReference type="NCBI Taxonomy" id="69359"/>
    <lineage>
        <taxon>Bacteria</taxon>
        <taxon>Pseudomonadati</taxon>
        <taxon>Pseudomonadota</taxon>
        <taxon>Gammaproteobacteria</taxon>
        <taxon>Chromatiales</taxon>
        <taxon>Chromatiaceae</taxon>
        <taxon>Thiohalocapsa</taxon>
    </lineage>
</organism>
<dbReference type="CDD" id="cd02440">
    <property type="entry name" value="AdoMet_MTases"/>
    <property type="match status" value="1"/>
</dbReference>
<accession>A0ABS1CL53</accession>
<dbReference type="EMBL" id="NRRV01000039">
    <property type="protein sequence ID" value="MBK1632066.1"/>
    <property type="molecule type" value="Genomic_DNA"/>
</dbReference>
<feature type="compositionally biased region" description="Basic and acidic residues" evidence="1">
    <location>
        <begin position="253"/>
        <end position="274"/>
    </location>
</feature>